<protein>
    <submittedName>
        <fullName evidence="1">Uncharacterized protein</fullName>
    </submittedName>
</protein>
<dbReference type="EMBL" id="JAPUUL010001956">
    <property type="protein sequence ID" value="KAJ8126234.1"/>
    <property type="molecule type" value="Genomic_DNA"/>
</dbReference>
<evidence type="ECO:0000313" key="2">
    <source>
        <dbReference type="Proteomes" id="UP001153332"/>
    </source>
</evidence>
<dbReference type="Proteomes" id="UP001153332">
    <property type="component" value="Unassembled WGS sequence"/>
</dbReference>
<organism evidence="1 2">
    <name type="scientific">Lasiodiplodia mahajangana</name>
    <dbReference type="NCBI Taxonomy" id="1108764"/>
    <lineage>
        <taxon>Eukaryota</taxon>
        <taxon>Fungi</taxon>
        <taxon>Dikarya</taxon>
        <taxon>Ascomycota</taxon>
        <taxon>Pezizomycotina</taxon>
        <taxon>Dothideomycetes</taxon>
        <taxon>Dothideomycetes incertae sedis</taxon>
        <taxon>Botryosphaeriales</taxon>
        <taxon>Botryosphaeriaceae</taxon>
        <taxon>Lasiodiplodia</taxon>
    </lineage>
</organism>
<name>A0ACC2JFT9_9PEZI</name>
<reference evidence="1" key="1">
    <citation type="submission" date="2022-12" db="EMBL/GenBank/DDBJ databases">
        <title>Genome Sequence of Lasiodiplodia mahajangana.</title>
        <authorList>
            <person name="Buettner E."/>
        </authorList>
    </citation>
    <scope>NUCLEOTIDE SEQUENCE</scope>
    <source>
        <strain evidence="1">VT137</strain>
    </source>
</reference>
<evidence type="ECO:0000313" key="1">
    <source>
        <dbReference type="EMBL" id="KAJ8126234.1"/>
    </source>
</evidence>
<sequence length="81" mass="8698">MAPYDSDSSGGEDEDFTETNVLLGYASKDPGDDSISRLGGRPVSYPGNGCLRIGTYVESTPGMVRPRYPAVVSLSKMQHLQ</sequence>
<keyword evidence="2" id="KW-1185">Reference proteome</keyword>
<gene>
    <name evidence="1" type="ORF">O1611_g7406</name>
</gene>
<comment type="caution">
    <text evidence="1">The sequence shown here is derived from an EMBL/GenBank/DDBJ whole genome shotgun (WGS) entry which is preliminary data.</text>
</comment>
<accession>A0ACC2JFT9</accession>
<proteinExistence type="predicted"/>